<sequence>MAKANFLYPVWHDYAGIGANIDEYAPKNRYRADFASTDANTRFTLFAGIVNAIHQQGHGLSALNYQSRYGTTPLLRNAEIVHLQDVAKLVDWLNRLILVVAGLWPMLTWQLHNALKKQAVQPAIKPQTAWLNLAIGLGVSLILLLLIGAKAVFYQLHIWIFPENHQWFFYYQDSLMSTMMKAPDLFAWIAASILILALGLFSLLLFFTNRFLCTGAPR</sequence>
<feature type="transmembrane region" description="Helical" evidence="1">
    <location>
        <begin position="185"/>
        <end position="208"/>
    </location>
</feature>
<name>A0A6F8PS37_9GAMM</name>
<organism evidence="2 3">
    <name type="scientific">Thiosulfatimonas sediminis</name>
    <dbReference type="NCBI Taxonomy" id="2675054"/>
    <lineage>
        <taxon>Bacteria</taxon>
        <taxon>Pseudomonadati</taxon>
        <taxon>Pseudomonadota</taxon>
        <taxon>Gammaproteobacteria</taxon>
        <taxon>Thiotrichales</taxon>
        <taxon>Piscirickettsiaceae</taxon>
        <taxon>Thiosulfatimonas</taxon>
    </lineage>
</organism>
<keyword evidence="1" id="KW-1133">Transmembrane helix</keyword>
<proteinExistence type="predicted"/>
<feature type="transmembrane region" description="Helical" evidence="1">
    <location>
        <begin position="130"/>
        <end position="153"/>
    </location>
</feature>
<evidence type="ECO:0000313" key="3">
    <source>
        <dbReference type="Proteomes" id="UP000501726"/>
    </source>
</evidence>
<dbReference type="EMBL" id="AP021889">
    <property type="protein sequence ID" value="BBP44847.1"/>
    <property type="molecule type" value="Genomic_DNA"/>
</dbReference>
<keyword evidence="1" id="KW-0812">Transmembrane</keyword>
<gene>
    <name evidence="2" type="ORF">THMIRHAS_02200</name>
</gene>
<keyword evidence="3" id="KW-1185">Reference proteome</keyword>
<evidence type="ECO:0000256" key="1">
    <source>
        <dbReference type="SAM" id="Phobius"/>
    </source>
</evidence>
<evidence type="ECO:0008006" key="4">
    <source>
        <dbReference type="Google" id="ProtNLM"/>
    </source>
</evidence>
<accession>A0A6F8PS37</accession>
<keyword evidence="1" id="KW-0472">Membrane</keyword>
<protein>
    <recommendedName>
        <fullName evidence="4">DUF1461 domain-containing protein</fullName>
    </recommendedName>
</protein>
<dbReference type="AlphaFoldDB" id="A0A6F8PS37"/>
<dbReference type="KEGG" id="tse:THMIRHAS_02200"/>
<dbReference type="Proteomes" id="UP000501726">
    <property type="component" value="Chromosome"/>
</dbReference>
<dbReference type="InterPro" id="IPR010178">
    <property type="entry name" value="Lit"/>
</dbReference>
<reference evidence="3" key="1">
    <citation type="submission" date="2019-11" db="EMBL/GenBank/DDBJ databases">
        <title>Isolation and characterization of two novel species in the genus Thiomicrorhabdus.</title>
        <authorList>
            <person name="Mochizuki J."/>
            <person name="Kojima H."/>
            <person name="Fukui M."/>
        </authorList>
    </citation>
    <scope>NUCLEOTIDE SEQUENCE [LARGE SCALE GENOMIC DNA]</scope>
    <source>
        <strain evidence="3">aks77</strain>
    </source>
</reference>
<evidence type="ECO:0000313" key="2">
    <source>
        <dbReference type="EMBL" id="BBP44847.1"/>
    </source>
</evidence>
<dbReference type="Pfam" id="PF07314">
    <property type="entry name" value="Lit"/>
    <property type="match status" value="1"/>
</dbReference>